<protein>
    <submittedName>
        <fullName evidence="2">DNase I-like protein</fullName>
    </submittedName>
</protein>
<dbReference type="STRING" id="1314777.A0A164P7N3"/>
<gene>
    <name evidence="2" type="ORF">SISNIDRAFT_532062</name>
</gene>
<dbReference type="AlphaFoldDB" id="A0A164P7N3"/>
<dbReference type="InterPro" id="IPR000300">
    <property type="entry name" value="IPPc"/>
</dbReference>
<dbReference type="GO" id="GO:0046856">
    <property type="term" value="P:phosphatidylinositol dephosphorylation"/>
    <property type="evidence" value="ECO:0007669"/>
    <property type="project" value="InterPro"/>
</dbReference>
<dbReference type="SMART" id="SM00128">
    <property type="entry name" value="IPPc"/>
    <property type="match status" value="1"/>
</dbReference>
<proteinExistence type="predicted"/>
<dbReference type="OrthoDB" id="62798at2759"/>
<dbReference type="InterPro" id="IPR046985">
    <property type="entry name" value="IP5"/>
</dbReference>
<evidence type="ECO:0000313" key="2">
    <source>
        <dbReference type="EMBL" id="KZS88449.1"/>
    </source>
</evidence>
<sequence length="438" mass="48876">LMTESERLLCQVASYNTNLQGSSGLPQDLVDWLSPTLTVSNFLSREPRGPDVVAVGFQELLPLHLAFAGLSRSILDSRTTLIQSQIEKYAPNGEKYTLVARAVNVGVALLVFARDDTLGRRICDVQTQWTGCGPLWLGNKGAVGVRFRAKALDGGEGEIYTFVCAHLTPFAHKLSARIADYNYIARSLLFPDPSSNSSEVTTMYATSHLFFLGDLNFRVTLPSDHPLAKPVGPVPSKKIRDSDSHPPVWEALSSHEGRVELKEYDQLTKVRRNGEALVGLREADFWKFQCTYKYKLGEVDAYSSKRTPSWTDRILYTTYTDDPTTPDLSHITPLIYTSIPSYTTSDHKPIVGLYLLPASPDLTGSGIPLITHPPQYLPDPYWLAKRWTGRFIGWTIGWVWCFFWFIGLGNAGVGFANLFVGIGAWRWWGNKKGAIRLP</sequence>
<keyword evidence="3" id="KW-1185">Reference proteome</keyword>
<dbReference type="PANTHER" id="PTHR11200">
    <property type="entry name" value="INOSITOL 5-PHOSPHATASE"/>
    <property type="match status" value="1"/>
</dbReference>
<dbReference type="Proteomes" id="UP000076722">
    <property type="component" value="Unassembled WGS sequence"/>
</dbReference>
<accession>A0A164P7N3</accession>
<name>A0A164P7N3_9AGAM</name>
<dbReference type="Gene3D" id="3.60.10.10">
    <property type="entry name" value="Endonuclease/exonuclease/phosphatase"/>
    <property type="match status" value="1"/>
</dbReference>
<evidence type="ECO:0000259" key="1">
    <source>
        <dbReference type="SMART" id="SM00128"/>
    </source>
</evidence>
<feature type="non-terminal residue" evidence="2">
    <location>
        <position position="1"/>
    </location>
</feature>
<dbReference type="InterPro" id="IPR036691">
    <property type="entry name" value="Endo/exonu/phosph_ase_sf"/>
</dbReference>
<organism evidence="2 3">
    <name type="scientific">Sistotremastrum niveocremeum HHB9708</name>
    <dbReference type="NCBI Taxonomy" id="1314777"/>
    <lineage>
        <taxon>Eukaryota</taxon>
        <taxon>Fungi</taxon>
        <taxon>Dikarya</taxon>
        <taxon>Basidiomycota</taxon>
        <taxon>Agaricomycotina</taxon>
        <taxon>Agaricomycetes</taxon>
        <taxon>Sistotremastrales</taxon>
        <taxon>Sistotremastraceae</taxon>
        <taxon>Sertulicium</taxon>
        <taxon>Sertulicium niveocremeum</taxon>
    </lineage>
</organism>
<dbReference type="Pfam" id="PF22669">
    <property type="entry name" value="Exo_endo_phos2"/>
    <property type="match status" value="1"/>
</dbReference>
<dbReference type="PANTHER" id="PTHR11200:SF286">
    <property type="entry name" value="5-PHOSPHATASE, PUTATIVE (AFU_ORTHOLOGUE AFUA_5G07600)-RELATED"/>
    <property type="match status" value="1"/>
</dbReference>
<dbReference type="GO" id="GO:0004439">
    <property type="term" value="F:phosphatidylinositol-4,5-bisphosphate 5-phosphatase activity"/>
    <property type="evidence" value="ECO:0007669"/>
    <property type="project" value="TreeGrafter"/>
</dbReference>
<dbReference type="EMBL" id="KV419437">
    <property type="protein sequence ID" value="KZS88449.1"/>
    <property type="molecule type" value="Genomic_DNA"/>
</dbReference>
<feature type="domain" description="Inositol polyphosphate-related phosphatase" evidence="1">
    <location>
        <begin position="6"/>
        <end position="363"/>
    </location>
</feature>
<dbReference type="SUPFAM" id="SSF56219">
    <property type="entry name" value="DNase I-like"/>
    <property type="match status" value="1"/>
</dbReference>
<reference evidence="2 3" key="1">
    <citation type="journal article" date="2016" name="Mol. Biol. Evol.">
        <title>Comparative Genomics of Early-Diverging Mushroom-Forming Fungi Provides Insights into the Origins of Lignocellulose Decay Capabilities.</title>
        <authorList>
            <person name="Nagy L.G."/>
            <person name="Riley R."/>
            <person name="Tritt A."/>
            <person name="Adam C."/>
            <person name="Daum C."/>
            <person name="Floudas D."/>
            <person name="Sun H."/>
            <person name="Yadav J.S."/>
            <person name="Pangilinan J."/>
            <person name="Larsson K.H."/>
            <person name="Matsuura K."/>
            <person name="Barry K."/>
            <person name="Labutti K."/>
            <person name="Kuo R."/>
            <person name="Ohm R.A."/>
            <person name="Bhattacharya S.S."/>
            <person name="Shirouzu T."/>
            <person name="Yoshinaga Y."/>
            <person name="Martin F.M."/>
            <person name="Grigoriev I.V."/>
            <person name="Hibbett D.S."/>
        </authorList>
    </citation>
    <scope>NUCLEOTIDE SEQUENCE [LARGE SCALE GENOMIC DNA]</scope>
    <source>
        <strain evidence="2 3">HHB9708</strain>
    </source>
</reference>
<evidence type="ECO:0000313" key="3">
    <source>
        <dbReference type="Proteomes" id="UP000076722"/>
    </source>
</evidence>